<proteinExistence type="inferred from homology"/>
<evidence type="ECO:0000259" key="9">
    <source>
        <dbReference type="PROSITE" id="PS50127"/>
    </source>
</evidence>
<dbReference type="PANTHER" id="PTHR24067">
    <property type="entry name" value="UBIQUITIN-CONJUGATING ENZYME E2"/>
    <property type="match status" value="1"/>
</dbReference>
<dbReference type="InterPro" id="IPR050113">
    <property type="entry name" value="Ub_conjugating_enzyme"/>
</dbReference>
<keyword evidence="2" id="KW-0808">Transferase</keyword>
<gene>
    <name evidence="10" type="ORF">PSHT_00006</name>
</gene>
<dbReference type="InterPro" id="IPR000608">
    <property type="entry name" value="UBC"/>
</dbReference>
<feature type="domain" description="UBC core" evidence="9">
    <location>
        <begin position="66"/>
        <end position="212"/>
    </location>
</feature>
<comment type="similarity">
    <text evidence="7">Belongs to the ubiquitin-conjugating enzyme family.</text>
</comment>
<evidence type="ECO:0000256" key="6">
    <source>
        <dbReference type="PROSITE-ProRule" id="PRU10133"/>
    </source>
</evidence>
<dbReference type="CDD" id="cd23804">
    <property type="entry name" value="UBCc_UBE2S"/>
    <property type="match status" value="1"/>
</dbReference>
<dbReference type="GO" id="GO:0061631">
    <property type="term" value="F:ubiquitin conjugating enzyme activity"/>
    <property type="evidence" value="ECO:0007669"/>
    <property type="project" value="UniProtKB-EC"/>
</dbReference>
<dbReference type="SUPFAM" id="SSF54495">
    <property type="entry name" value="UBC-like"/>
    <property type="match status" value="1"/>
</dbReference>
<evidence type="ECO:0000256" key="2">
    <source>
        <dbReference type="ARBA" id="ARBA00022679"/>
    </source>
</evidence>
<dbReference type="FunFam" id="3.10.110.10:FF:000031">
    <property type="entry name" value="Ubiquitin-conjugating enzyme E2 22"/>
    <property type="match status" value="1"/>
</dbReference>
<dbReference type="OrthoDB" id="10069349at2759"/>
<dbReference type="VEuPathDB" id="FungiDB:PSHT_00006"/>
<keyword evidence="11" id="KW-1185">Reference proteome</keyword>
<dbReference type="EC" id="2.3.2.23" evidence="1"/>
<evidence type="ECO:0000256" key="1">
    <source>
        <dbReference type="ARBA" id="ARBA00012486"/>
    </source>
</evidence>
<feature type="active site" description="Glycyl thioester intermediate" evidence="6">
    <location>
        <position position="150"/>
    </location>
</feature>
<keyword evidence="3 7" id="KW-0547">Nucleotide-binding</keyword>
<protein>
    <recommendedName>
        <fullName evidence="1">E2 ubiquitin-conjugating enzyme</fullName>
        <ecNumber evidence="1">2.3.2.23</ecNumber>
    </recommendedName>
</protein>
<feature type="compositionally biased region" description="Polar residues" evidence="8">
    <location>
        <begin position="280"/>
        <end position="290"/>
    </location>
</feature>
<dbReference type="InterPro" id="IPR016135">
    <property type="entry name" value="UBQ-conjugating_enzyme/RWD"/>
</dbReference>
<evidence type="ECO:0000256" key="4">
    <source>
        <dbReference type="ARBA" id="ARBA00022786"/>
    </source>
</evidence>
<accession>A0A2S4WP66</accession>
<reference evidence="10 11" key="1">
    <citation type="submission" date="2017-12" db="EMBL/GenBank/DDBJ databases">
        <title>Gene loss provides genomic basis for host adaptation in cereal stripe rust fungi.</title>
        <authorList>
            <person name="Xia C."/>
        </authorList>
    </citation>
    <scope>NUCLEOTIDE SEQUENCE [LARGE SCALE GENOMIC DNA]</scope>
    <source>
        <strain evidence="10 11">93TX-2</strain>
    </source>
</reference>
<dbReference type="PROSITE" id="PS00183">
    <property type="entry name" value="UBC_1"/>
    <property type="match status" value="1"/>
</dbReference>
<keyword evidence="4 7" id="KW-0833">Ubl conjugation pathway</keyword>
<dbReference type="Proteomes" id="UP000238274">
    <property type="component" value="Unassembled WGS sequence"/>
</dbReference>
<evidence type="ECO:0000313" key="10">
    <source>
        <dbReference type="EMBL" id="POW23556.1"/>
    </source>
</evidence>
<comment type="caution">
    <text evidence="10">The sequence shown here is derived from an EMBL/GenBank/DDBJ whole genome shotgun (WGS) entry which is preliminary data.</text>
</comment>
<dbReference type="PROSITE" id="PS50127">
    <property type="entry name" value="UBC_2"/>
    <property type="match status" value="1"/>
</dbReference>
<evidence type="ECO:0000256" key="7">
    <source>
        <dbReference type="RuleBase" id="RU362109"/>
    </source>
</evidence>
<organism evidence="10 11">
    <name type="scientific">Puccinia striiformis</name>
    <dbReference type="NCBI Taxonomy" id="27350"/>
    <lineage>
        <taxon>Eukaryota</taxon>
        <taxon>Fungi</taxon>
        <taxon>Dikarya</taxon>
        <taxon>Basidiomycota</taxon>
        <taxon>Pucciniomycotina</taxon>
        <taxon>Pucciniomycetes</taxon>
        <taxon>Pucciniales</taxon>
        <taxon>Pucciniaceae</taxon>
        <taxon>Puccinia</taxon>
    </lineage>
</organism>
<dbReference type="GO" id="GO:0005524">
    <property type="term" value="F:ATP binding"/>
    <property type="evidence" value="ECO:0007669"/>
    <property type="project" value="UniProtKB-UniRule"/>
</dbReference>
<dbReference type="Pfam" id="PF00179">
    <property type="entry name" value="UQ_con"/>
    <property type="match status" value="1"/>
</dbReference>
<reference evidence="11" key="2">
    <citation type="journal article" date="2018" name="BMC Genomics">
        <title>Genomic insights into host adaptation between the wheat stripe rust pathogen (Puccinia striiformis f. sp. tritici) and the barley stripe rust pathogen (Puccinia striiformis f. sp. hordei).</title>
        <authorList>
            <person name="Xia C."/>
            <person name="Wang M."/>
            <person name="Yin C."/>
            <person name="Cornejo O.E."/>
            <person name="Hulbert S.H."/>
            <person name="Chen X."/>
        </authorList>
    </citation>
    <scope>NUCLEOTIDE SEQUENCE [LARGE SCALE GENOMIC DNA]</scope>
    <source>
        <strain evidence="11">93TX-2</strain>
    </source>
</reference>
<dbReference type="VEuPathDB" id="FungiDB:PSTT_10731"/>
<evidence type="ECO:0000256" key="8">
    <source>
        <dbReference type="SAM" id="MobiDB-lite"/>
    </source>
</evidence>
<sequence>MDTRNDSQRLWSTDTWTVDVLPGALRTPTLGWLYSDTSPPQTTTTTLHPAEKYSVTLKMADNLSSKSLRRINKELNSLRTSPPEGIRVLINEDDITDVKAWIHGPAETPYHNGYFKISIRFGPEYPSAPPTCIFTTKIFHPNVGPKGEICVNTLKKDWNSTQTLMDILTVIKCLLIYPNPESALDEEAGRLLLENYDEYFTRAKLWTDIHAKNKPPSGLFDSVDLQDLNLPLVFLRPHPFLSYIDSTSAETITYQFEWNNTTNNNNDRLEALNDPTVCEFSTSKQQQPDPSTNPKPPTVLIKHDIRGSGSVVEEDDNNRLKSILSDPLRMIYLQLQLLFRSMVKIYPTSLINQNNPKINSIPSIPINNSNVKDKDRRGRKRFSKIPFFSFLSFLN</sequence>
<dbReference type="Gene3D" id="3.10.110.10">
    <property type="entry name" value="Ubiquitin Conjugating Enzyme"/>
    <property type="match status" value="1"/>
</dbReference>
<dbReference type="EMBL" id="PKSM01000001">
    <property type="protein sequence ID" value="POW23556.1"/>
    <property type="molecule type" value="Genomic_DNA"/>
</dbReference>
<reference evidence="11" key="3">
    <citation type="journal article" date="2018" name="Mol. Plant Microbe Interact.">
        <title>Genome sequence resources for the wheat stripe rust pathogen (Puccinia striiformis f. sp. tritici) and the barley stripe rust pathogen (Puccinia striiformis f. sp. hordei).</title>
        <authorList>
            <person name="Xia C."/>
            <person name="Wang M."/>
            <person name="Yin C."/>
            <person name="Cornejo O.E."/>
            <person name="Hulbert S.H."/>
            <person name="Chen X."/>
        </authorList>
    </citation>
    <scope>NUCLEOTIDE SEQUENCE [LARGE SCALE GENOMIC DNA]</scope>
    <source>
        <strain evidence="11">93TX-2</strain>
    </source>
</reference>
<dbReference type="InterPro" id="IPR023313">
    <property type="entry name" value="UBQ-conjugating_AS"/>
</dbReference>
<keyword evidence="5 7" id="KW-0067">ATP-binding</keyword>
<feature type="region of interest" description="Disordered" evidence="8">
    <location>
        <begin position="280"/>
        <end position="300"/>
    </location>
</feature>
<dbReference type="SMART" id="SM00212">
    <property type="entry name" value="UBCc"/>
    <property type="match status" value="1"/>
</dbReference>
<evidence type="ECO:0000256" key="3">
    <source>
        <dbReference type="ARBA" id="ARBA00022741"/>
    </source>
</evidence>
<evidence type="ECO:0000256" key="5">
    <source>
        <dbReference type="ARBA" id="ARBA00022840"/>
    </source>
</evidence>
<evidence type="ECO:0000313" key="11">
    <source>
        <dbReference type="Proteomes" id="UP000238274"/>
    </source>
</evidence>
<name>A0A2S4WP66_9BASI</name>
<dbReference type="AlphaFoldDB" id="A0A2S4WP66"/>